<proteinExistence type="predicted"/>
<dbReference type="Proteomes" id="UP000183200">
    <property type="component" value="Unassembled WGS sequence"/>
</dbReference>
<dbReference type="InterPro" id="IPR046233">
    <property type="entry name" value="DUF6266"/>
</dbReference>
<evidence type="ECO:0000313" key="1">
    <source>
        <dbReference type="EMBL" id="SDM18419.1"/>
    </source>
</evidence>
<dbReference type="AlphaFoldDB" id="A0A1G9R562"/>
<accession>A0A1G9R562</accession>
<organism evidence="1 2">
    <name type="scientific">Pedobacter steynii</name>
    <dbReference type="NCBI Taxonomy" id="430522"/>
    <lineage>
        <taxon>Bacteria</taxon>
        <taxon>Pseudomonadati</taxon>
        <taxon>Bacteroidota</taxon>
        <taxon>Sphingobacteriia</taxon>
        <taxon>Sphingobacteriales</taxon>
        <taxon>Sphingobacteriaceae</taxon>
        <taxon>Pedobacter</taxon>
    </lineage>
</organism>
<protein>
    <submittedName>
        <fullName evidence="1">Uncharacterized protein</fullName>
    </submittedName>
</protein>
<sequence length="212" mass="23850">MGTYKPGIFGPFNGTVGHVVATKWKGKDVVKNSPEKTNKQASLSQVDQRSRFKLVNDFLGDCSGFIAVGYRAVGKKRIPINVALAYHLENAVTGVYPKYELDYAKVKLSLHKAIDPVVKPEFLLEKDGVLKVSWQMPRMRSVTTKSDDLAYIICYNPMKRKFLEFLETRRSDLSATLAMPEFYKGDALLCWIFFVSADGKFTSDTQYLGSVI</sequence>
<dbReference type="Pfam" id="PF19781">
    <property type="entry name" value="DUF6266"/>
    <property type="match status" value="1"/>
</dbReference>
<evidence type="ECO:0000313" key="2">
    <source>
        <dbReference type="Proteomes" id="UP000183200"/>
    </source>
</evidence>
<dbReference type="EMBL" id="FNGY01000003">
    <property type="protein sequence ID" value="SDM18419.1"/>
    <property type="molecule type" value="Genomic_DNA"/>
</dbReference>
<reference evidence="2" key="1">
    <citation type="submission" date="2016-10" db="EMBL/GenBank/DDBJ databases">
        <authorList>
            <person name="Varghese N."/>
            <person name="Submissions S."/>
        </authorList>
    </citation>
    <scope>NUCLEOTIDE SEQUENCE [LARGE SCALE GENOMIC DNA]</scope>
    <source>
        <strain evidence="2">DSM 19110</strain>
    </source>
</reference>
<dbReference type="OrthoDB" id="665435at2"/>
<gene>
    <name evidence="1" type="ORF">SAMN05421820_103129</name>
</gene>
<name>A0A1G9R562_9SPHI</name>
<keyword evidence="2" id="KW-1185">Reference proteome</keyword>
<dbReference type="RefSeq" id="WP_074605800.1">
    <property type="nucleotide sequence ID" value="NZ_FNGY01000003.1"/>
</dbReference>